<dbReference type="EMBL" id="JBFCZG010000011">
    <property type="protein sequence ID" value="KAL3417312.1"/>
    <property type="molecule type" value="Genomic_DNA"/>
</dbReference>
<evidence type="ECO:0000313" key="2">
    <source>
        <dbReference type="Proteomes" id="UP001629113"/>
    </source>
</evidence>
<name>A0ABR4P1Z1_9HELO</name>
<gene>
    <name evidence="1" type="ORF">PVAG01_11312</name>
</gene>
<accession>A0ABR4P1Z1</accession>
<proteinExistence type="predicted"/>
<keyword evidence="2" id="KW-1185">Reference proteome</keyword>
<evidence type="ECO:0000313" key="1">
    <source>
        <dbReference type="EMBL" id="KAL3417312.1"/>
    </source>
</evidence>
<sequence length="228" mass="26074">MKMQASPTTPGRFWTQSSFPGWSRCFVPDDRAMEAIQPDLASQREDHANRETWQQLTNPNLKGLPKLNLPLDTSLTTPHVPLPTSYEPSLSPLTLSQRLATILLTSLMEDGHDGVHRFVPFDRISDAHQLADICQARWEDFLHGRKFVRVFFQIPCSSMDVWIEIQRGAAFDWTEFMRALCWAWHDLQPSPCEVLYVKLLLVPEESATHLNQEGGGYQRVITDRNTVA</sequence>
<organism evidence="1 2">
    <name type="scientific">Phlyctema vagabunda</name>
    <dbReference type="NCBI Taxonomy" id="108571"/>
    <lineage>
        <taxon>Eukaryota</taxon>
        <taxon>Fungi</taxon>
        <taxon>Dikarya</taxon>
        <taxon>Ascomycota</taxon>
        <taxon>Pezizomycotina</taxon>
        <taxon>Leotiomycetes</taxon>
        <taxon>Helotiales</taxon>
        <taxon>Dermateaceae</taxon>
        <taxon>Phlyctema</taxon>
    </lineage>
</organism>
<protein>
    <submittedName>
        <fullName evidence="1">Uncharacterized protein</fullName>
    </submittedName>
</protein>
<comment type="caution">
    <text evidence="1">The sequence shown here is derived from an EMBL/GenBank/DDBJ whole genome shotgun (WGS) entry which is preliminary data.</text>
</comment>
<dbReference type="Proteomes" id="UP001629113">
    <property type="component" value="Unassembled WGS sequence"/>
</dbReference>
<reference evidence="1 2" key="1">
    <citation type="submission" date="2024-06" db="EMBL/GenBank/DDBJ databases">
        <title>Complete genome of Phlyctema vagabunda strain 19-DSS-EL-015.</title>
        <authorList>
            <person name="Fiorenzani C."/>
        </authorList>
    </citation>
    <scope>NUCLEOTIDE SEQUENCE [LARGE SCALE GENOMIC DNA]</scope>
    <source>
        <strain evidence="1 2">19-DSS-EL-015</strain>
    </source>
</reference>